<dbReference type="Proteomes" id="UP000032427">
    <property type="component" value="Chromosome 1"/>
</dbReference>
<proteinExistence type="inferred from homology"/>
<keyword evidence="2 3" id="KW-0690">Ribosome biogenesis</keyword>
<dbReference type="InterPro" id="IPR007336">
    <property type="entry name" value="YihI"/>
</dbReference>
<feature type="compositionally biased region" description="Basic and acidic residues" evidence="4">
    <location>
        <begin position="55"/>
        <end position="67"/>
    </location>
</feature>
<keyword evidence="6" id="KW-1185">Reference proteome</keyword>
<evidence type="ECO:0000256" key="1">
    <source>
        <dbReference type="ARBA" id="ARBA00022468"/>
    </source>
</evidence>
<sequence>MSRTKKARTPGMASEPVVVTRNRTDRDVDSREIKRKRKRKGLKAGARNAESNAEQNRRFAQKKDPRIGSKKPIQLVVEAKVKSSKQERRLTNEQELAMLENDAQLMVLLDRIDNGENLGTGLQKYVDEKLARIEHLMGRLGLLDDEEVESEEEIAEFPEFAERKAKSDDDLLAEFDDFNMDDFK</sequence>
<dbReference type="KEGG" id="awd:AWOD_I_0079"/>
<dbReference type="NCBIfam" id="NF003560">
    <property type="entry name" value="PRK05244.1-1"/>
    <property type="match status" value="1"/>
</dbReference>
<keyword evidence="1 3" id="KW-0343">GTPase activation</keyword>
<dbReference type="GO" id="GO:0042254">
    <property type="term" value="P:ribosome biogenesis"/>
    <property type="evidence" value="ECO:0007669"/>
    <property type="project" value="UniProtKB-KW"/>
</dbReference>
<name>A0A090IJ53_9GAMM</name>
<evidence type="ECO:0000256" key="4">
    <source>
        <dbReference type="SAM" id="MobiDB-lite"/>
    </source>
</evidence>
<evidence type="ECO:0000313" key="6">
    <source>
        <dbReference type="Proteomes" id="UP000032427"/>
    </source>
</evidence>
<dbReference type="AlphaFoldDB" id="A0A090IJ53"/>
<dbReference type="PATRIC" id="fig|80852.17.peg.82"/>
<feature type="region of interest" description="Disordered" evidence="4">
    <location>
        <begin position="1"/>
        <end position="71"/>
    </location>
</feature>
<dbReference type="GeneID" id="28539609"/>
<dbReference type="GO" id="GO:0005096">
    <property type="term" value="F:GTPase activator activity"/>
    <property type="evidence" value="ECO:0007669"/>
    <property type="project" value="UniProtKB-KW"/>
</dbReference>
<dbReference type="OrthoDB" id="5677577at2"/>
<feature type="compositionally biased region" description="Basic and acidic residues" evidence="4">
    <location>
        <begin position="22"/>
        <end position="32"/>
    </location>
</feature>
<organism evidence="5 6">
    <name type="scientific">Aliivibrio wodanis</name>
    <dbReference type="NCBI Taxonomy" id="80852"/>
    <lineage>
        <taxon>Bacteria</taxon>
        <taxon>Pseudomonadati</taxon>
        <taxon>Pseudomonadota</taxon>
        <taxon>Gammaproteobacteria</taxon>
        <taxon>Vibrionales</taxon>
        <taxon>Vibrionaceae</taxon>
        <taxon>Aliivibrio</taxon>
    </lineage>
</organism>
<evidence type="ECO:0000256" key="2">
    <source>
        <dbReference type="ARBA" id="ARBA00022517"/>
    </source>
</evidence>
<gene>
    <name evidence="3" type="primary">yihI</name>
    <name evidence="5" type="ORF">AWOD_I_0079</name>
</gene>
<accession>A0A090IJ53</accession>
<comment type="subunit">
    <text evidence="3">Interacts with Der.</text>
</comment>
<dbReference type="Pfam" id="PF04220">
    <property type="entry name" value="YihI"/>
    <property type="match status" value="1"/>
</dbReference>
<comment type="similarity">
    <text evidence="3">Belongs to the YihI family.</text>
</comment>
<dbReference type="STRING" id="80852.AWOD_I_0079"/>
<feature type="compositionally biased region" description="Basic residues" evidence="4">
    <location>
        <begin position="33"/>
        <end position="42"/>
    </location>
</feature>
<evidence type="ECO:0000256" key="3">
    <source>
        <dbReference type="HAMAP-Rule" id="MF_01058"/>
    </source>
</evidence>
<dbReference type="HOGENOM" id="CLU_094104_1_0_6"/>
<dbReference type="EMBL" id="LN554846">
    <property type="protein sequence ID" value="CED70177.1"/>
    <property type="molecule type" value="Genomic_DNA"/>
</dbReference>
<evidence type="ECO:0000313" key="5">
    <source>
        <dbReference type="EMBL" id="CED70177.1"/>
    </source>
</evidence>
<reference evidence="6" key="1">
    <citation type="submission" date="2014-09" db="EMBL/GenBank/DDBJ databases">
        <authorList>
            <person name="Hjerde E."/>
        </authorList>
    </citation>
    <scope>NUCLEOTIDE SEQUENCE [LARGE SCALE GENOMIC DNA]</scope>
    <source>
        <strain evidence="6">06/09/139</strain>
    </source>
</reference>
<comment type="function">
    <text evidence="3">A GTPase-activating protein (GAP) that modifies Der/EngA GTPase function. May play a role in ribosome biogenesis.</text>
</comment>
<protein>
    <recommendedName>
        <fullName evidence="3">Der GTPase-activating protein YihI</fullName>
    </recommendedName>
</protein>
<dbReference type="HAMAP" id="MF_01058">
    <property type="entry name" value="GAP_YihI"/>
    <property type="match status" value="1"/>
</dbReference>